<accession>A0A9P5MS67</accession>
<gene>
    <name evidence="1" type="ORF">DFH94DRAFT_634682</name>
</gene>
<dbReference type="AlphaFoldDB" id="A0A9P5MS67"/>
<dbReference type="Proteomes" id="UP000759537">
    <property type="component" value="Unassembled WGS sequence"/>
</dbReference>
<dbReference type="EMBL" id="WHVB01000014">
    <property type="protein sequence ID" value="KAF8476683.1"/>
    <property type="molecule type" value="Genomic_DNA"/>
</dbReference>
<reference evidence="1" key="1">
    <citation type="submission" date="2019-10" db="EMBL/GenBank/DDBJ databases">
        <authorList>
            <consortium name="DOE Joint Genome Institute"/>
            <person name="Kuo A."/>
            <person name="Miyauchi S."/>
            <person name="Kiss E."/>
            <person name="Drula E."/>
            <person name="Kohler A."/>
            <person name="Sanchez-Garcia M."/>
            <person name="Andreopoulos B."/>
            <person name="Barry K.W."/>
            <person name="Bonito G."/>
            <person name="Buee M."/>
            <person name="Carver A."/>
            <person name="Chen C."/>
            <person name="Cichocki N."/>
            <person name="Clum A."/>
            <person name="Culley D."/>
            <person name="Crous P.W."/>
            <person name="Fauchery L."/>
            <person name="Girlanda M."/>
            <person name="Hayes R."/>
            <person name="Keri Z."/>
            <person name="LaButti K."/>
            <person name="Lipzen A."/>
            <person name="Lombard V."/>
            <person name="Magnuson J."/>
            <person name="Maillard F."/>
            <person name="Morin E."/>
            <person name="Murat C."/>
            <person name="Nolan M."/>
            <person name="Ohm R."/>
            <person name="Pangilinan J."/>
            <person name="Pereira M."/>
            <person name="Perotto S."/>
            <person name="Peter M."/>
            <person name="Riley R."/>
            <person name="Sitrit Y."/>
            <person name="Stielow B."/>
            <person name="Szollosi G."/>
            <person name="Zifcakova L."/>
            <person name="Stursova M."/>
            <person name="Spatafora J.W."/>
            <person name="Tedersoo L."/>
            <person name="Vaario L.-M."/>
            <person name="Yamada A."/>
            <person name="Yan M."/>
            <person name="Wang P."/>
            <person name="Xu J."/>
            <person name="Bruns T."/>
            <person name="Baldrian P."/>
            <person name="Vilgalys R."/>
            <person name="Henrissat B."/>
            <person name="Grigoriev I.V."/>
            <person name="Hibbett D."/>
            <person name="Nagy L.G."/>
            <person name="Martin F.M."/>
        </authorList>
    </citation>
    <scope>NUCLEOTIDE SEQUENCE</scope>
    <source>
        <strain evidence="1">Prilba</strain>
    </source>
</reference>
<proteinExistence type="predicted"/>
<evidence type="ECO:0000313" key="1">
    <source>
        <dbReference type="EMBL" id="KAF8476683.1"/>
    </source>
</evidence>
<organism evidence="1 2">
    <name type="scientific">Russula ochroleuca</name>
    <dbReference type="NCBI Taxonomy" id="152965"/>
    <lineage>
        <taxon>Eukaryota</taxon>
        <taxon>Fungi</taxon>
        <taxon>Dikarya</taxon>
        <taxon>Basidiomycota</taxon>
        <taxon>Agaricomycotina</taxon>
        <taxon>Agaricomycetes</taxon>
        <taxon>Russulales</taxon>
        <taxon>Russulaceae</taxon>
        <taxon>Russula</taxon>
    </lineage>
</organism>
<comment type="caution">
    <text evidence="1">The sequence shown here is derived from an EMBL/GenBank/DDBJ whole genome shotgun (WGS) entry which is preliminary data.</text>
</comment>
<dbReference type="OrthoDB" id="3264482at2759"/>
<keyword evidence="2" id="KW-1185">Reference proteome</keyword>
<name>A0A9P5MS67_9AGAM</name>
<protein>
    <submittedName>
        <fullName evidence="1">Uncharacterized protein</fullName>
    </submittedName>
</protein>
<sequence length="327" mass="36862">MRLGDTYDEVASHVGLEPLKRFKDAGTFEIHRSRIPTNLFKSIVQDMDIMLAQYGSPEEQMTKEARSRFFSPIFNCLVAQFTFALRNDPETSIKGHYPTQGGIEYLFKTYGAVAVLFIKMKHSMKSNEECLKAIAQIIAECSVFDLNNCHDNVSSPIHCILSDGSVFEFFKYERMPKPTFLCGCFHGDPTHLKHGLHLPDFTMMETCLPFIVQLCWICKTIFDVMLSTHIAGLKAYRCNQLEKEGKKEGLMKRSSIDGWDQAILSGKHAQAMFQQAEGQHKEGNVDAADATVDQGLLALKESTGAVLTNYKSEYIMTGWDDNEVGKK</sequence>
<evidence type="ECO:0000313" key="2">
    <source>
        <dbReference type="Proteomes" id="UP000759537"/>
    </source>
</evidence>
<reference evidence="1" key="2">
    <citation type="journal article" date="2020" name="Nat. Commun.">
        <title>Large-scale genome sequencing of mycorrhizal fungi provides insights into the early evolution of symbiotic traits.</title>
        <authorList>
            <person name="Miyauchi S."/>
            <person name="Kiss E."/>
            <person name="Kuo A."/>
            <person name="Drula E."/>
            <person name="Kohler A."/>
            <person name="Sanchez-Garcia M."/>
            <person name="Morin E."/>
            <person name="Andreopoulos B."/>
            <person name="Barry K.W."/>
            <person name="Bonito G."/>
            <person name="Buee M."/>
            <person name="Carver A."/>
            <person name="Chen C."/>
            <person name="Cichocki N."/>
            <person name="Clum A."/>
            <person name="Culley D."/>
            <person name="Crous P.W."/>
            <person name="Fauchery L."/>
            <person name="Girlanda M."/>
            <person name="Hayes R.D."/>
            <person name="Keri Z."/>
            <person name="LaButti K."/>
            <person name="Lipzen A."/>
            <person name="Lombard V."/>
            <person name="Magnuson J."/>
            <person name="Maillard F."/>
            <person name="Murat C."/>
            <person name="Nolan M."/>
            <person name="Ohm R.A."/>
            <person name="Pangilinan J."/>
            <person name="Pereira M.F."/>
            <person name="Perotto S."/>
            <person name="Peter M."/>
            <person name="Pfister S."/>
            <person name="Riley R."/>
            <person name="Sitrit Y."/>
            <person name="Stielow J.B."/>
            <person name="Szollosi G."/>
            <person name="Zifcakova L."/>
            <person name="Stursova M."/>
            <person name="Spatafora J.W."/>
            <person name="Tedersoo L."/>
            <person name="Vaario L.M."/>
            <person name="Yamada A."/>
            <person name="Yan M."/>
            <person name="Wang P."/>
            <person name="Xu J."/>
            <person name="Bruns T."/>
            <person name="Baldrian P."/>
            <person name="Vilgalys R."/>
            <person name="Dunand C."/>
            <person name="Henrissat B."/>
            <person name="Grigoriev I.V."/>
            <person name="Hibbett D."/>
            <person name="Nagy L.G."/>
            <person name="Martin F.M."/>
        </authorList>
    </citation>
    <scope>NUCLEOTIDE SEQUENCE</scope>
    <source>
        <strain evidence="1">Prilba</strain>
    </source>
</reference>